<dbReference type="InterPro" id="IPR011910">
    <property type="entry name" value="RfaF"/>
</dbReference>
<dbReference type="PANTHER" id="PTHR30160">
    <property type="entry name" value="TETRAACYLDISACCHARIDE 4'-KINASE-RELATED"/>
    <property type="match status" value="1"/>
</dbReference>
<evidence type="ECO:0000256" key="2">
    <source>
        <dbReference type="ARBA" id="ARBA00022679"/>
    </source>
</evidence>
<keyword evidence="2 6" id="KW-0808">Transferase</keyword>
<dbReference type="Proteomes" id="UP000316238">
    <property type="component" value="Unassembled WGS sequence"/>
</dbReference>
<name>A0A521G2J0_9BACT</name>
<reference evidence="6" key="1">
    <citation type="submission" date="2017-07" db="EMBL/GenBank/DDBJ databases">
        <title>The cable genome - Insights into the physiology and evolution of filamentous bacteria capable of sulfide oxidation via long distance electron transfer.</title>
        <authorList>
            <person name="Thorup C."/>
            <person name="Bjerg J.T."/>
            <person name="Schreiber L."/>
            <person name="Nielsen L.P."/>
            <person name="Kjeldsen K.U."/>
            <person name="Boesen T."/>
            <person name="Boggild A."/>
            <person name="Meysman F."/>
            <person name="Geelhoed J."/>
            <person name="Schramm A."/>
        </authorList>
    </citation>
    <scope>NUCLEOTIDE SEQUENCE [LARGE SCALE GENOMIC DNA]</scope>
    <source>
        <strain evidence="6">GS</strain>
    </source>
</reference>
<comment type="caution">
    <text evidence="6">The sequence shown here is derived from an EMBL/GenBank/DDBJ whole genome shotgun (WGS) entry which is preliminary data.</text>
</comment>
<protein>
    <recommendedName>
        <fullName evidence="4">lipopolysaccharide heptosyltransferase II</fullName>
        <ecNumber evidence="4">2.4.99.24</ecNumber>
    </recommendedName>
</protein>
<dbReference type="PANTHER" id="PTHR30160:SF7">
    <property type="entry name" value="ADP-HEPTOSE--LPS HEPTOSYLTRANSFERASE 2"/>
    <property type="match status" value="1"/>
</dbReference>
<evidence type="ECO:0000313" key="7">
    <source>
        <dbReference type="Proteomes" id="UP000316238"/>
    </source>
</evidence>
<gene>
    <name evidence="6" type="ORF">CDV28_10960</name>
</gene>
<organism evidence="6 7">
    <name type="scientific">Candidatus Electronema aureum</name>
    <dbReference type="NCBI Taxonomy" id="2005002"/>
    <lineage>
        <taxon>Bacteria</taxon>
        <taxon>Pseudomonadati</taxon>
        <taxon>Thermodesulfobacteriota</taxon>
        <taxon>Desulfobulbia</taxon>
        <taxon>Desulfobulbales</taxon>
        <taxon>Desulfobulbaceae</taxon>
        <taxon>Candidatus Electronema</taxon>
    </lineage>
</organism>
<accession>A0A521G2J0</accession>
<dbReference type="NCBIfam" id="TIGR02195">
    <property type="entry name" value="heptsyl_trn_II"/>
    <property type="match status" value="1"/>
</dbReference>
<sequence length="346" mass="37536">MPTMFSPAPYNILIRSTNWIGDAVMTTPAIRTIRRNFPKARITLLALPWVADVFTACPHIDRIFIYDKQGRHQGLRGKLRLAAELRAEQYDLAILLQNAFEAALITFIARIPTRAGYTTDGRGLLLTHGVRKHREIAQKHQVHYYQEMLEGLSLRRGPDELELFPDPTAIQAADELLAQALQGKTGPIIGLNPSAAYGPAKRWPSAKYAALARRIAAATGGLIVIFGTKADQEAAAEITAAAGEQVLNLTGRTNLSQAIACIARCQVFVTNDSGLMHVAAALNTPLVAVFGSTDHIATGPASERAAVIRHSLPCSPCLKTHCPQGHLRCMELVSVDEVKKAAMALL</sequence>
<dbReference type="EC" id="2.4.99.24" evidence="4"/>
<dbReference type="FunFam" id="3.40.50.2000:FF:000023">
    <property type="entry name" value="ADP-heptose--LPS heptosyltransferase II"/>
    <property type="match status" value="1"/>
</dbReference>
<proteinExistence type="inferred from homology"/>
<dbReference type="AlphaFoldDB" id="A0A521G2J0"/>
<dbReference type="CDD" id="cd03789">
    <property type="entry name" value="GT9_LPS_heptosyltransferase"/>
    <property type="match status" value="1"/>
</dbReference>
<dbReference type="Pfam" id="PF01075">
    <property type="entry name" value="Glyco_transf_9"/>
    <property type="match status" value="1"/>
</dbReference>
<dbReference type="InterPro" id="IPR002201">
    <property type="entry name" value="Glyco_trans_9"/>
</dbReference>
<evidence type="ECO:0000256" key="3">
    <source>
        <dbReference type="ARBA" id="ARBA00043995"/>
    </source>
</evidence>
<dbReference type="SUPFAM" id="SSF53756">
    <property type="entry name" value="UDP-Glycosyltransferase/glycogen phosphorylase"/>
    <property type="match status" value="1"/>
</dbReference>
<dbReference type="InterPro" id="IPR051199">
    <property type="entry name" value="LPS_LOS_Heptosyltrfase"/>
</dbReference>
<keyword evidence="7" id="KW-1185">Reference proteome</keyword>
<keyword evidence="1 6" id="KW-0328">Glycosyltransferase</keyword>
<dbReference type="GO" id="GO:0008713">
    <property type="term" value="F:ADP-heptose-lipopolysaccharide heptosyltransferase activity"/>
    <property type="evidence" value="ECO:0007669"/>
    <property type="project" value="UniProtKB-EC"/>
</dbReference>
<dbReference type="EMBL" id="NQJD01000009">
    <property type="protein sequence ID" value="TAA75247.1"/>
    <property type="molecule type" value="Genomic_DNA"/>
</dbReference>
<dbReference type="GO" id="GO:0009244">
    <property type="term" value="P:lipopolysaccharide core region biosynthetic process"/>
    <property type="evidence" value="ECO:0007669"/>
    <property type="project" value="TreeGrafter"/>
</dbReference>
<evidence type="ECO:0000256" key="4">
    <source>
        <dbReference type="ARBA" id="ARBA00044042"/>
    </source>
</evidence>
<dbReference type="GO" id="GO:0005829">
    <property type="term" value="C:cytosol"/>
    <property type="evidence" value="ECO:0007669"/>
    <property type="project" value="TreeGrafter"/>
</dbReference>
<evidence type="ECO:0000256" key="5">
    <source>
        <dbReference type="ARBA" id="ARBA00047503"/>
    </source>
</evidence>
<comment type="similarity">
    <text evidence="3">Belongs to the glycosyltransferase 9 family.</text>
</comment>
<comment type="catalytic activity">
    <reaction evidence="5">
        <text>an L-alpha-D-Hep-(1-&gt;5)-[alpha-Kdo-(2-&gt;4)]-alpha-Kdo-(2-&gt;6)-lipid A + ADP-L-glycero-beta-D-manno-heptose = an L-alpha-D-Hep-(1-&gt;3)-L-alpha-D-Hep-(1-&gt;5)-[alpha-Kdo-(2-&gt;4)]-alpha-Kdo-(2-&gt;6)-lipid A + ADP + H(+)</text>
        <dbReference type="Rhea" id="RHEA:74071"/>
        <dbReference type="ChEBI" id="CHEBI:15378"/>
        <dbReference type="ChEBI" id="CHEBI:61506"/>
        <dbReference type="ChEBI" id="CHEBI:193068"/>
        <dbReference type="ChEBI" id="CHEBI:193069"/>
        <dbReference type="ChEBI" id="CHEBI:456216"/>
        <dbReference type="EC" id="2.4.99.24"/>
    </reaction>
</comment>
<evidence type="ECO:0000313" key="6">
    <source>
        <dbReference type="EMBL" id="TAA75247.1"/>
    </source>
</evidence>
<dbReference type="Gene3D" id="3.40.50.2000">
    <property type="entry name" value="Glycogen Phosphorylase B"/>
    <property type="match status" value="2"/>
</dbReference>
<evidence type="ECO:0000256" key="1">
    <source>
        <dbReference type="ARBA" id="ARBA00022676"/>
    </source>
</evidence>